<dbReference type="EMBL" id="FOVH01000022">
    <property type="protein sequence ID" value="SFQ13199.1"/>
    <property type="molecule type" value="Genomic_DNA"/>
</dbReference>
<gene>
    <name evidence="1" type="ORF">SAMN04489713_122131</name>
</gene>
<accession>A0A1I5W0D6</accession>
<sequence>MAKALAIAATCDAAEAALRPGFGGDRSYPGRS</sequence>
<dbReference type="AlphaFoldDB" id="A0A1I5W0D6"/>
<dbReference type="Proteomes" id="UP000183413">
    <property type="component" value="Unassembled WGS sequence"/>
</dbReference>
<dbReference type="InParanoid" id="A0A1I5W0D6"/>
<protein>
    <submittedName>
        <fullName evidence="1">Uncharacterized protein</fullName>
    </submittedName>
</protein>
<proteinExistence type="predicted"/>
<reference evidence="1 2" key="1">
    <citation type="submission" date="2016-10" db="EMBL/GenBank/DDBJ databases">
        <authorList>
            <person name="de Groot N.N."/>
        </authorList>
    </citation>
    <scope>NUCLEOTIDE SEQUENCE [LARGE SCALE GENOMIC DNA]</scope>
    <source>
        <strain evidence="1 2">DSM 43067</strain>
    </source>
</reference>
<organism evidence="1 2">
    <name type="scientific">Actinomadura madurae</name>
    <dbReference type="NCBI Taxonomy" id="1993"/>
    <lineage>
        <taxon>Bacteria</taxon>
        <taxon>Bacillati</taxon>
        <taxon>Actinomycetota</taxon>
        <taxon>Actinomycetes</taxon>
        <taxon>Streptosporangiales</taxon>
        <taxon>Thermomonosporaceae</taxon>
        <taxon>Actinomadura</taxon>
    </lineage>
</organism>
<evidence type="ECO:0000313" key="1">
    <source>
        <dbReference type="EMBL" id="SFQ13199.1"/>
    </source>
</evidence>
<keyword evidence="2" id="KW-1185">Reference proteome</keyword>
<name>A0A1I5W0D6_9ACTN</name>
<evidence type="ECO:0000313" key="2">
    <source>
        <dbReference type="Proteomes" id="UP000183413"/>
    </source>
</evidence>